<evidence type="ECO:0000313" key="3">
    <source>
        <dbReference type="EMBL" id="KMS68214.1"/>
    </source>
</evidence>
<dbReference type="Pfam" id="PF14317">
    <property type="entry name" value="YcxB"/>
    <property type="match status" value="1"/>
</dbReference>
<keyword evidence="1" id="KW-0812">Transmembrane</keyword>
<evidence type="ECO:0000259" key="2">
    <source>
        <dbReference type="Pfam" id="PF14317"/>
    </source>
</evidence>
<accession>A0A0J7YXF0</accession>
<name>A0A0J7YXF0_STRVR</name>
<dbReference type="OrthoDB" id="4327547at2"/>
<feature type="domain" description="YcxB-like C-terminal" evidence="2">
    <location>
        <begin position="96"/>
        <end position="158"/>
    </location>
</feature>
<evidence type="ECO:0000313" key="4">
    <source>
        <dbReference type="Proteomes" id="UP000037432"/>
    </source>
</evidence>
<dbReference type="Proteomes" id="UP000037432">
    <property type="component" value="Unassembled WGS sequence"/>
</dbReference>
<keyword evidence="1" id="KW-0472">Membrane</keyword>
<keyword evidence="1" id="KW-1133">Transmembrane helix</keyword>
<organism evidence="3 4">
    <name type="scientific">Streptomyces viridochromogenes</name>
    <dbReference type="NCBI Taxonomy" id="1938"/>
    <lineage>
        <taxon>Bacteria</taxon>
        <taxon>Bacillati</taxon>
        <taxon>Actinomycetota</taxon>
        <taxon>Actinomycetes</taxon>
        <taxon>Kitasatosporales</taxon>
        <taxon>Streptomycetaceae</taxon>
        <taxon>Streptomyces</taxon>
    </lineage>
</organism>
<gene>
    <name evidence="3" type="ORF">ACM01_39970</name>
</gene>
<protein>
    <recommendedName>
        <fullName evidence="2">YcxB-like C-terminal domain-containing protein</fullName>
    </recommendedName>
</protein>
<dbReference type="InterPro" id="IPR025588">
    <property type="entry name" value="YcxB-like_C"/>
</dbReference>
<dbReference type="PATRIC" id="fig|1938.3.peg.9136"/>
<sequence length="165" mass="18511">MEEAHSVKLAYRPTRADILTGIRTRDRIRKLTVVRAVLMAPFVLVVVLGAFVGVGVVSLVLSAVCACAIWFTPHLQAHHVLKTVSWQGEYRTTVSGAGISAETEHTVLLQRWSIFRGYRETRDHLVLLSRDPNILLVEILPKRGVADPADIDRLRTLLSHHLHRV</sequence>
<proteinExistence type="predicted"/>
<dbReference type="AlphaFoldDB" id="A0A0J7YXF0"/>
<dbReference type="EMBL" id="LFNT01000082">
    <property type="protein sequence ID" value="KMS68214.1"/>
    <property type="molecule type" value="Genomic_DNA"/>
</dbReference>
<comment type="caution">
    <text evidence="3">The sequence shown here is derived from an EMBL/GenBank/DDBJ whole genome shotgun (WGS) entry which is preliminary data.</text>
</comment>
<reference evidence="3 4" key="1">
    <citation type="submission" date="2015-06" db="EMBL/GenBank/DDBJ databases">
        <authorList>
            <person name="Ju K.-S."/>
            <person name="Doroghazi J.R."/>
            <person name="Metcalf W.W."/>
        </authorList>
    </citation>
    <scope>NUCLEOTIDE SEQUENCE [LARGE SCALE GENOMIC DNA]</scope>
    <source>
        <strain evidence="3 4">NRRL 3414</strain>
    </source>
</reference>
<feature type="transmembrane region" description="Helical" evidence="1">
    <location>
        <begin position="33"/>
        <end position="61"/>
    </location>
</feature>
<evidence type="ECO:0000256" key="1">
    <source>
        <dbReference type="SAM" id="Phobius"/>
    </source>
</evidence>